<feature type="domain" description="Methylated-DNA-[protein]-cysteine S-methyltransferase DNA binding" evidence="10">
    <location>
        <begin position="87"/>
        <end position="166"/>
    </location>
</feature>
<dbReference type="GO" id="GO:0003908">
    <property type="term" value="F:methylated-DNA-[protein]-cysteine S-methyltransferase activity"/>
    <property type="evidence" value="ECO:0007669"/>
    <property type="project" value="UniProtKB-UniRule"/>
</dbReference>
<dbReference type="SUPFAM" id="SSF46767">
    <property type="entry name" value="Methylated DNA-protein cysteine methyltransferase, C-terminal domain"/>
    <property type="match status" value="1"/>
</dbReference>
<comment type="catalytic activity">
    <reaction evidence="1 9">
        <text>a 4-O-methyl-thymidine in DNA + L-cysteinyl-[protein] = a thymidine in DNA + S-methyl-L-cysteinyl-[protein]</text>
        <dbReference type="Rhea" id="RHEA:53428"/>
        <dbReference type="Rhea" id="RHEA-COMP:10131"/>
        <dbReference type="Rhea" id="RHEA-COMP:10132"/>
        <dbReference type="Rhea" id="RHEA-COMP:13555"/>
        <dbReference type="Rhea" id="RHEA-COMP:13556"/>
        <dbReference type="ChEBI" id="CHEBI:29950"/>
        <dbReference type="ChEBI" id="CHEBI:82612"/>
        <dbReference type="ChEBI" id="CHEBI:137386"/>
        <dbReference type="ChEBI" id="CHEBI:137387"/>
        <dbReference type="EC" id="2.1.1.63"/>
    </reaction>
</comment>
<dbReference type="GO" id="GO:0005737">
    <property type="term" value="C:cytoplasm"/>
    <property type="evidence" value="ECO:0007669"/>
    <property type="project" value="UniProtKB-SubCell"/>
</dbReference>
<dbReference type="InterPro" id="IPR014048">
    <property type="entry name" value="MethylDNA_cys_MeTrfase_DNA-bd"/>
</dbReference>
<dbReference type="Pfam" id="PF02870">
    <property type="entry name" value="Methyltransf_1N"/>
    <property type="match status" value="1"/>
</dbReference>
<dbReference type="InterPro" id="IPR023546">
    <property type="entry name" value="MGMT"/>
</dbReference>
<keyword evidence="6 9" id="KW-0227">DNA damage</keyword>
<evidence type="ECO:0000256" key="2">
    <source>
        <dbReference type="ARBA" id="ARBA00008711"/>
    </source>
</evidence>
<keyword evidence="7 9" id="KW-0234">DNA repair</keyword>
<reference evidence="12 13" key="1">
    <citation type="submission" date="2017-05" db="EMBL/GenBank/DDBJ databases">
        <title>Genomic insights into alkan degradation activity of Oleiphilus messinensis.</title>
        <authorList>
            <person name="Kozyavkin S.A."/>
            <person name="Slesarev A.I."/>
            <person name="Golyshin P.N."/>
            <person name="Korzhenkov A."/>
            <person name="Golyshina O.N."/>
            <person name="Toshchakov S.V."/>
        </authorList>
    </citation>
    <scope>NUCLEOTIDE SEQUENCE [LARGE SCALE GENOMIC DNA]</scope>
    <source>
        <strain evidence="12 13">ME102</strain>
    </source>
</reference>
<dbReference type="InterPro" id="IPR036388">
    <property type="entry name" value="WH-like_DNA-bd_sf"/>
</dbReference>
<comment type="catalytic activity">
    <reaction evidence="8 9">
        <text>a 6-O-methyl-2'-deoxyguanosine in DNA + L-cysteinyl-[protein] = S-methyl-L-cysteinyl-[protein] + a 2'-deoxyguanosine in DNA</text>
        <dbReference type="Rhea" id="RHEA:24000"/>
        <dbReference type="Rhea" id="RHEA-COMP:10131"/>
        <dbReference type="Rhea" id="RHEA-COMP:10132"/>
        <dbReference type="Rhea" id="RHEA-COMP:11367"/>
        <dbReference type="Rhea" id="RHEA-COMP:11368"/>
        <dbReference type="ChEBI" id="CHEBI:29950"/>
        <dbReference type="ChEBI" id="CHEBI:82612"/>
        <dbReference type="ChEBI" id="CHEBI:85445"/>
        <dbReference type="ChEBI" id="CHEBI:85448"/>
        <dbReference type="EC" id="2.1.1.63"/>
    </reaction>
</comment>
<dbReference type="PROSITE" id="PS00374">
    <property type="entry name" value="MGMT"/>
    <property type="match status" value="1"/>
</dbReference>
<keyword evidence="13" id="KW-1185">Reference proteome</keyword>
<dbReference type="InterPro" id="IPR036631">
    <property type="entry name" value="MGMT_N_sf"/>
</dbReference>
<dbReference type="HAMAP" id="MF_00772">
    <property type="entry name" value="OGT"/>
    <property type="match status" value="1"/>
</dbReference>
<dbReference type="CDD" id="cd06445">
    <property type="entry name" value="ATase"/>
    <property type="match status" value="1"/>
</dbReference>
<dbReference type="EC" id="2.1.1.63" evidence="9"/>
<dbReference type="NCBIfam" id="TIGR00589">
    <property type="entry name" value="ogt"/>
    <property type="match status" value="1"/>
</dbReference>
<dbReference type="GO" id="GO:0006307">
    <property type="term" value="P:DNA alkylation repair"/>
    <property type="evidence" value="ECO:0007669"/>
    <property type="project" value="UniProtKB-UniRule"/>
</dbReference>
<feature type="domain" description="Methylguanine DNA methyltransferase ribonuclease-like" evidence="11">
    <location>
        <begin position="5"/>
        <end position="81"/>
    </location>
</feature>
<dbReference type="PANTHER" id="PTHR10815:SF5">
    <property type="entry name" value="METHYLATED-DNA--PROTEIN-CYSTEINE METHYLTRANSFERASE"/>
    <property type="match status" value="1"/>
</dbReference>
<evidence type="ECO:0000256" key="7">
    <source>
        <dbReference type="ARBA" id="ARBA00023204"/>
    </source>
</evidence>
<evidence type="ECO:0000313" key="13">
    <source>
        <dbReference type="Proteomes" id="UP000196027"/>
    </source>
</evidence>
<dbReference type="OrthoDB" id="9811249at2"/>
<evidence type="ECO:0000259" key="10">
    <source>
        <dbReference type="Pfam" id="PF01035"/>
    </source>
</evidence>
<dbReference type="KEGG" id="ome:OLMES_4940"/>
<dbReference type="Gene3D" id="1.10.10.10">
    <property type="entry name" value="Winged helix-like DNA-binding domain superfamily/Winged helix DNA-binding domain"/>
    <property type="match status" value="1"/>
</dbReference>
<accession>A0A1Y0IEG7</accession>
<proteinExistence type="inferred from homology"/>
<dbReference type="Gene3D" id="3.30.160.70">
    <property type="entry name" value="Methylated DNA-protein cysteine methyltransferase domain"/>
    <property type="match status" value="1"/>
</dbReference>
<keyword evidence="4 9" id="KW-0489">Methyltransferase</keyword>
<dbReference type="GO" id="GO:0032259">
    <property type="term" value="P:methylation"/>
    <property type="evidence" value="ECO:0007669"/>
    <property type="project" value="UniProtKB-KW"/>
</dbReference>
<keyword evidence="5 9" id="KW-0808">Transferase</keyword>
<evidence type="ECO:0000256" key="1">
    <source>
        <dbReference type="ARBA" id="ARBA00001286"/>
    </source>
</evidence>
<organism evidence="12 13">
    <name type="scientific">Oleiphilus messinensis</name>
    <dbReference type="NCBI Taxonomy" id="141451"/>
    <lineage>
        <taxon>Bacteria</taxon>
        <taxon>Pseudomonadati</taxon>
        <taxon>Pseudomonadota</taxon>
        <taxon>Gammaproteobacteria</taxon>
        <taxon>Oceanospirillales</taxon>
        <taxon>Oleiphilaceae</taxon>
        <taxon>Oleiphilus</taxon>
    </lineage>
</organism>
<evidence type="ECO:0000256" key="9">
    <source>
        <dbReference type="HAMAP-Rule" id="MF_00772"/>
    </source>
</evidence>
<evidence type="ECO:0000256" key="5">
    <source>
        <dbReference type="ARBA" id="ARBA00022679"/>
    </source>
</evidence>
<evidence type="ECO:0000313" key="12">
    <source>
        <dbReference type="EMBL" id="ARU58928.1"/>
    </source>
</evidence>
<comment type="subcellular location">
    <subcellularLocation>
        <location evidence="9">Cytoplasm</location>
    </subcellularLocation>
</comment>
<evidence type="ECO:0000256" key="6">
    <source>
        <dbReference type="ARBA" id="ARBA00022763"/>
    </source>
</evidence>
<keyword evidence="3 9" id="KW-0963">Cytoplasm</keyword>
<gene>
    <name evidence="12" type="ORF">OLMES_4940</name>
</gene>
<dbReference type="EMBL" id="CP021425">
    <property type="protein sequence ID" value="ARU58928.1"/>
    <property type="molecule type" value="Genomic_DNA"/>
</dbReference>
<comment type="function">
    <text evidence="9">Involved in the cellular defense against the biological effects of O6-methylguanine (O6-MeG) and O4-methylthymine (O4-MeT) in DNA. Repairs the methylated nucleobase in DNA by stoichiometrically transferring the methyl group to a cysteine residue in the enzyme. This is a suicide reaction: the enzyme is irreversibly inactivated.</text>
</comment>
<protein>
    <recommendedName>
        <fullName evidence="9">Methylated-DNA--protein-cysteine methyltransferase</fullName>
        <ecNumber evidence="9">2.1.1.63</ecNumber>
    </recommendedName>
    <alternativeName>
        <fullName evidence="9">6-O-methylguanine-DNA methyltransferase</fullName>
        <shortName evidence="9">MGMT</shortName>
    </alternativeName>
    <alternativeName>
        <fullName evidence="9">O-6-methylguanine-DNA-alkyltransferase</fullName>
    </alternativeName>
</protein>
<dbReference type="Proteomes" id="UP000196027">
    <property type="component" value="Chromosome"/>
</dbReference>
<sequence>MPDIHVQTLETPIGELLLGTFEGKLCLCDWRYRKMRSAVDNRIQTLLKAQYQTTTDSTIKQAEQELSEYFAGERTHFTIPLLFAGSEFQQRVWQALLNVEYGQTTTYGALAKDLEQPKAVRAVASANGANALSIIVPCHRVIGSDGSLVGYAGGIKAKEKLLKLENSLLF</sequence>
<evidence type="ECO:0000256" key="3">
    <source>
        <dbReference type="ARBA" id="ARBA00022490"/>
    </source>
</evidence>
<dbReference type="InterPro" id="IPR036217">
    <property type="entry name" value="MethylDNA_cys_MeTrfase_DNAb"/>
</dbReference>
<evidence type="ECO:0000256" key="4">
    <source>
        <dbReference type="ARBA" id="ARBA00022603"/>
    </source>
</evidence>
<dbReference type="SUPFAM" id="SSF53155">
    <property type="entry name" value="Methylated DNA-protein cysteine methyltransferase domain"/>
    <property type="match status" value="1"/>
</dbReference>
<dbReference type="FunFam" id="1.10.10.10:FF:000214">
    <property type="entry name" value="Methylated-DNA--protein-cysteine methyltransferase"/>
    <property type="match status" value="1"/>
</dbReference>
<comment type="miscellaneous">
    <text evidence="9">This enzyme catalyzes only one turnover and therefore is not strictly catalytic. According to one definition, an enzyme is a biocatalyst that acts repeatedly and over many reaction cycles.</text>
</comment>
<name>A0A1Y0IEG7_9GAMM</name>
<feature type="active site" description="Nucleophile; methyl group acceptor" evidence="9">
    <location>
        <position position="138"/>
    </location>
</feature>
<dbReference type="Pfam" id="PF01035">
    <property type="entry name" value="DNA_binding_1"/>
    <property type="match status" value="1"/>
</dbReference>
<dbReference type="PANTHER" id="PTHR10815">
    <property type="entry name" value="METHYLATED-DNA--PROTEIN-CYSTEINE METHYLTRANSFERASE"/>
    <property type="match status" value="1"/>
</dbReference>
<dbReference type="AlphaFoldDB" id="A0A1Y0IEG7"/>
<dbReference type="RefSeq" id="WP_087463654.1">
    <property type="nucleotide sequence ID" value="NZ_CP021425.1"/>
</dbReference>
<comment type="similarity">
    <text evidence="2 9">Belongs to the MGMT family.</text>
</comment>
<evidence type="ECO:0000259" key="11">
    <source>
        <dbReference type="Pfam" id="PF02870"/>
    </source>
</evidence>
<dbReference type="InterPro" id="IPR008332">
    <property type="entry name" value="MethylG_MeTrfase_N"/>
</dbReference>
<evidence type="ECO:0000256" key="8">
    <source>
        <dbReference type="ARBA" id="ARBA00049348"/>
    </source>
</evidence>
<dbReference type="InterPro" id="IPR001497">
    <property type="entry name" value="MethylDNA_cys_MeTrfase_AS"/>
</dbReference>